<feature type="domain" description="HNH" evidence="2">
    <location>
        <begin position="24"/>
        <end position="57"/>
    </location>
</feature>
<feature type="region of interest" description="Disordered" evidence="1">
    <location>
        <begin position="1"/>
        <end position="39"/>
    </location>
</feature>
<comment type="caution">
    <text evidence="3">The sequence shown here is derived from an EMBL/GenBank/DDBJ whole genome shotgun (WGS) entry which is preliminary data.</text>
</comment>
<reference evidence="3" key="1">
    <citation type="submission" date="2021-10" db="EMBL/GenBank/DDBJ databases">
        <title>Loktanella gaetbuli sp. nov., isolated from a tidal flat.</title>
        <authorList>
            <person name="Park S."/>
            <person name="Yoon J.-H."/>
        </authorList>
    </citation>
    <scope>NUCLEOTIDE SEQUENCE</scope>
    <source>
        <strain evidence="3">TSTF-M6</strain>
    </source>
</reference>
<evidence type="ECO:0000256" key="1">
    <source>
        <dbReference type="SAM" id="MobiDB-lite"/>
    </source>
</evidence>
<dbReference type="EMBL" id="JAJATZ010000005">
    <property type="protein sequence ID" value="MCB5200028.1"/>
    <property type="molecule type" value="Genomic_DNA"/>
</dbReference>
<dbReference type="InterPro" id="IPR003615">
    <property type="entry name" value="HNH_nuc"/>
</dbReference>
<evidence type="ECO:0000259" key="2">
    <source>
        <dbReference type="Pfam" id="PF01844"/>
    </source>
</evidence>
<keyword evidence="3" id="KW-0255">Endonuclease</keyword>
<keyword evidence="3" id="KW-0540">Nuclease</keyword>
<sequence length="92" mass="10479">MWEPAAAADRHAPHRKRTGPKPLRCTAEHLRPRSEGGRNTEDNIVAACLFCNSNRHRAKIALTPIVYRQHVQERMASGRWLSVLRKQTLKTG</sequence>
<dbReference type="InterPro" id="IPR002711">
    <property type="entry name" value="HNH"/>
</dbReference>
<accession>A0ABS8BWB3</accession>
<dbReference type="Pfam" id="PF01844">
    <property type="entry name" value="HNH"/>
    <property type="match status" value="1"/>
</dbReference>
<keyword evidence="4" id="KW-1185">Reference proteome</keyword>
<evidence type="ECO:0000313" key="4">
    <source>
        <dbReference type="Proteomes" id="UP001138961"/>
    </source>
</evidence>
<organism evidence="3 4">
    <name type="scientific">Loktanella gaetbuli</name>
    <dbReference type="NCBI Taxonomy" id="2881335"/>
    <lineage>
        <taxon>Bacteria</taxon>
        <taxon>Pseudomonadati</taxon>
        <taxon>Pseudomonadota</taxon>
        <taxon>Alphaproteobacteria</taxon>
        <taxon>Rhodobacterales</taxon>
        <taxon>Roseobacteraceae</taxon>
        <taxon>Loktanella</taxon>
    </lineage>
</organism>
<dbReference type="Gene3D" id="1.10.30.50">
    <property type="match status" value="1"/>
</dbReference>
<dbReference type="GO" id="GO:0004519">
    <property type="term" value="F:endonuclease activity"/>
    <property type="evidence" value="ECO:0007669"/>
    <property type="project" value="UniProtKB-KW"/>
</dbReference>
<feature type="compositionally biased region" description="Basic and acidic residues" evidence="1">
    <location>
        <begin position="26"/>
        <end position="39"/>
    </location>
</feature>
<proteinExistence type="predicted"/>
<protein>
    <submittedName>
        <fullName evidence="3">HNH endonuclease</fullName>
    </submittedName>
</protein>
<keyword evidence="3" id="KW-0378">Hydrolase</keyword>
<evidence type="ECO:0000313" key="3">
    <source>
        <dbReference type="EMBL" id="MCB5200028.1"/>
    </source>
</evidence>
<dbReference type="Proteomes" id="UP001138961">
    <property type="component" value="Unassembled WGS sequence"/>
</dbReference>
<gene>
    <name evidence="3" type="ORF">LGQ03_12330</name>
</gene>
<dbReference type="CDD" id="cd00085">
    <property type="entry name" value="HNHc"/>
    <property type="match status" value="1"/>
</dbReference>
<name>A0ABS8BWB3_9RHOB</name>
<dbReference type="RefSeq" id="WP_226748670.1">
    <property type="nucleotide sequence ID" value="NZ_JAJATZ010000005.1"/>
</dbReference>